<dbReference type="AlphaFoldDB" id="A0A096CI94"/>
<organism evidence="3 4">
    <name type="scientific">Prevotella bivia DNF00320</name>
    <dbReference type="NCBI Taxonomy" id="1401068"/>
    <lineage>
        <taxon>Bacteria</taxon>
        <taxon>Pseudomonadati</taxon>
        <taxon>Bacteroidota</taxon>
        <taxon>Bacteroidia</taxon>
        <taxon>Bacteroidales</taxon>
        <taxon>Prevotellaceae</taxon>
        <taxon>Prevotella</taxon>
    </lineage>
</organism>
<keyword evidence="1" id="KW-0732">Signal</keyword>
<dbReference type="EMBL" id="JRNQ01000021">
    <property type="protein sequence ID" value="KGF45039.1"/>
    <property type="molecule type" value="Genomic_DNA"/>
</dbReference>
<feature type="chain" id="PRO_5001917769" evidence="1">
    <location>
        <begin position="20"/>
        <end position="202"/>
    </location>
</feature>
<protein>
    <submittedName>
        <fullName evidence="3">Membrane protein</fullName>
    </submittedName>
</protein>
<evidence type="ECO:0000259" key="2">
    <source>
        <dbReference type="Pfam" id="PF13568"/>
    </source>
</evidence>
<dbReference type="Proteomes" id="UP000029525">
    <property type="component" value="Unassembled WGS sequence"/>
</dbReference>
<reference evidence="3 4" key="1">
    <citation type="submission" date="2014-07" db="EMBL/GenBank/DDBJ databases">
        <authorList>
            <person name="McCorrison J."/>
            <person name="Sanka R."/>
            <person name="Torralba M."/>
            <person name="Gillis M."/>
            <person name="Haft D.H."/>
            <person name="Methe B."/>
            <person name="Sutton G."/>
            <person name="Nelson K.E."/>
        </authorList>
    </citation>
    <scope>NUCLEOTIDE SEQUENCE [LARGE SCALE GENOMIC DNA]</scope>
    <source>
        <strain evidence="3 4">DNF00320</strain>
    </source>
</reference>
<evidence type="ECO:0000313" key="4">
    <source>
        <dbReference type="Proteomes" id="UP000029525"/>
    </source>
</evidence>
<comment type="caution">
    <text evidence="3">The sequence shown here is derived from an EMBL/GenBank/DDBJ whole genome shotgun (WGS) entry which is preliminary data.</text>
</comment>
<dbReference type="SUPFAM" id="SSF56925">
    <property type="entry name" value="OMPA-like"/>
    <property type="match status" value="1"/>
</dbReference>
<dbReference type="OrthoDB" id="947434at2"/>
<gene>
    <name evidence="3" type="ORF">HMPREF0647_04415</name>
</gene>
<evidence type="ECO:0000313" key="3">
    <source>
        <dbReference type="EMBL" id="KGF45039.1"/>
    </source>
</evidence>
<dbReference type="InterPro" id="IPR025665">
    <property type="entry name" value="Beta-barrel_OMP_2"/>
</dbReference>
<feature type="signal peptide" evidence="1">
    <location>
        <begin position="1"/>
        <end position="19"/>
    </location>
</feature>
<dbReference type="Pfam" id="PF13568">
    <property type="entry name" value="OMP_b-brl_2"/>
    <property type="match status" value="1"/>
</dbReference>
<dbReference type="RefSeq" id="WP_004338659.1">
    <property type="nucleotide sequence ID" value="NZ_JRNQ01000021.1"/>
</dbReference>
<dbReference type="InterPro" id="IPR011250">
    <property type="entry name" value="OMP/PagP_B-barrel"/>
</dbReference>
<dbReference type="GeneID" id="78529991"/>
<proteinExistence type="predicted"/>
<feature type="domain" description="Outer membrane protein beta-barrel" evidence="2">
    <location>
        <begin position="18"/>
        <end position="183"/>
    </location>
</feature>
<accession>A0A096CI94</accession>
<name>A0A096CI94_9BACT</name>
<evidence type="ECO:0000256" key="1">
    <source>
        <dbReference type="SAM" id="SignalP"/>
    </source>
</evidence>
<sequence length="202" mass="21614">MKKVLLAAALMITSAAAFAQHEVGSFNLQPKVGMNVAMLTNYEKDGTSDPRIGFAGGLEGEYQATDIFSVSAGVLYSMQGAKKEVKALNTTYTATTKVDYINIPVMANVYVVKGLAVKAGIQPGFKVSSSVKQSLDTPIGGASGSTDLKAKSFDFSIPVGISYEYANVQLDARYNFGVTKVFENSDIKNSVFQLTLGYKFDL</sequence>